<dbReference type="GO" id="GO:0006885">
    <property type="term" value="P:regulation of pH"/>
    <property type="evidence" value="ECO:0007669"/>
    <property type="project" value="UniProtKB-UniRule"/>
</dbReference>
<feature type="transmembrane region" description="Helical" evidence="12">
    <location>
        <begin position="117"/>
        <end position="138"/>
    </location>
</feature>
<gene>
    <name evidence="14" type="primary">nhaA2</name>
    <name evidence="12" type="synonym">nhaA</name>
    <name evidence="14" type="ORF">GCM10010508_21380</name>
</gene>
<evidence type="ECO:0000313" key="15">
    <source>
        <dbReference type="Proteomes" id="UP000608955"/>
    </source>
</evidence>
<comment type="subcellular location">
    <subcellularLocation>
        <location evidence="1">Cell inner membrane</location>
        <topology evidence="1">Multi-pass membrane protein</topology>
    </subcellularLocation>
    <subcellularLocation>
        <location evidence="12">Cell membrane</location>
        <topology evidence="12">Multi-pass membrane protein</topology>
    </subcellularLocation>
</comment>
<dbReference type="AlphaFoldDB" id="A0A918Y1H3"/>
<keyword evidence="8 12" id="KW-0915">Sodium</keyword>
<feature type="transmembrane region" description="Helical" evidence="12">
    <location>
        <begin position="85"/>
        <end position="102"/>
    </location>
</feature>
<dbReference type="GO" id="GO:0015385">
    <property type="term" value="F:sodium:proton antiporter activity"/>
    <property type="evidence" value="ECO:0007669"/>
    <property type="project" value="UniProtKB-UniRule"/>
</dbReference>
<dbReference type="HAMAP" id="MF_01844">
    <property type="entry name" value="NhaA"/>
    <property type="match status" value="1"/>
</dbReference>
<dbReference type="Gene3D" id="3.40.30.10">
    <property type="entry name" value="Glutaredoxin"/>
    <property type="match status" value="1"/>
</dbReference>
<dbReference type="SUPFAM" id="SSF52833">
    <property type="entry name" value="Thioredoxin-like"/>
    <property type="match status" value="1"/>
</dbReference>
<keyword evidence="10 12" id="KW-0472">Membrane</keyword>
<reference evidence="14" key="2">
    <citation type="submission" date="2020-09" db="EMBL/GenBank/DDBJ databases">
        <authorList>
            <person name="Sun Q."/>
            <person name="Ohkuma M."/>
        </authorList>
    </citation>
    <scope>NUCLEOTIDE SEQUENCE</scope>
    <source>
        <strain evidence="14">JCM 4654</strain>
    </source>
</reference>
<accession>A0A918Y1H3</accession>
<reference evidence="14" key="1">
    <citation type="journal article" date="2014" name="Int. J. Syst. Evol. Microbiol.">
        <title>Complete genome sequence of Corynebacterium casei LMG S-19264T (=DSM 44701T), isolated from a smear-ripened cheese.</title>
        <authorList>
            <consortium name="US DOE Joint Genome Institute (JGI-PGF)"/>
            <person name="Walter F."/>
            <person name="Albersmeier A."/>
            <person name="Kalinowski J."/>
            <person name="Ruckert C."/>
        </authorList>
    </citation>
    <scope>NUCLEOTIDE SEQUENCE</scope>
    <source>
        <strain evidence="14">JCM 4654</strain>
    </source>
</reference>
<dbReference type="Gene3D" id="1.20.1530.10">
    <property type="entry name" value="Na+/H+ antiporter like domain"/>
    <property type="match status" value="1"/>
</dbReference>
<comment type="catalytic activity">
    <reaction evidence="12">
        <text>Na(+)(in) + 2 H(+)(out) = Na(+)(out) + 2 H(+)(in)</text>
        <dbReference type="Rhea" id="RHEA:29251"/>
        <dbReference type="ChEBI" id="CHEBI:15378"/>
        <dbReference type="ChEBI" id="CHEBI:29101"/>
    </reaction>
</comment>
<evidence type="ECO:0000256" key="7">
    <source>
        <dbReference type="ARBA" id="ARBA00022989"/>
    </source>
</evidence>
<keyword evidence="5 12" id="KW-1003">Cell membrane</keyword>
<dbReference type="InterPro" id="IPR023171">
    <property type="entry name" value="Na/H_antiporter_dom_sf"/>
</dbReference>
<dbReference type="Proteomes" id="UP000608955">
    <property type="component" value="Unassembled WGS sequence"/>
</dbReference>
<protein>
    <recommendedName>
        <fullName evidence="12">Na(+)/H(+) antiporter NhaA</fullName>
    </recommendedName>
    <alternativeName>
        <fullName evidence="12">Sodium/proton antiporter NhaA</fullName>
    </alternativeName>
</protein>
<evidence type="ECO:0000313" key="14">
    <source>
        <dbReference type="EMBL" id="GHD87838.1"/>
    </source>
</evidence>
<name>A0A918Y1H3_9ACTN</name>
<dbReference type="EMBL" id="BMVF01000005">
    <property type="protein sequence ID" value="GHD87838.1"/>
    <property type="molecule type" value="Genomic_DNA"/>
</dbReference>
<comment type="caution">
    <text evidence="14">The sequence shown here is derived from an EMBL/GenBank/DDBJ whole genome shotgun (WGS) entry which is preliminary data.</text>
</comment>
<feature type="transmembrane region" description="Helical" evidence="12">
    <location>
        <begin position="174"/>
        <end position="195"/>
    </location>
</feature>
<dbReference type="InterPro" id="IPR013766">
    <property type="entry name" value="Thioredoxin_domain"/>
</dbReference>
<evidence type="ECO:0000256" key="12">
    <source>
        <dbReference type="HAMAP-Rule" id="MF_01844"/>
    </source>
</evidence>
<feature type="transmembrane region" description="Helical" evidence="12">
    <location>
        <begin position="345"/>
        <end position="366"/>
    </location>
</feature>
<dbReference type="NCBIfam" id="TIGR00773">
    <property type="entry name" value="NhaA"/>
    <property type="match status" value="1"/>
</dbReference>
<evidence type="ECO:0000256" key="2">
    <source>
        <dbReference type="ARBA" id="ARBA00007006"/>
    </source>
</evidence>
<evidence type="ECO:0000256" key="8">
    <source>
        <dbReference type="ARBA" id="ARBA00023053"/>
    </source>
</evidence>
<keyword evidence="4 12" id="KW-0050">Antiport</keyword>
<comment type="similarity">
    <text evidence="12">Belongs to the NhaA Na(+)/H(+) (TC 2.A.33) antiporter family.</text>
</comment>
<dbReference type="PROSITE" id="PS51352">
    <property type="entry name" value="THIOREDOXIN_2"/>
    <property type="match status" value="1"/>
</dbReference>
<feature type="transmembrane region" description="Helical" evidence="12">
    <location>
        <begin position="201"/>
        <end position="219"/>
    </location>
</feature>
<evidence type="ECO:0000256" key="10">
    <source>
        <dbReference type="ARBA" id="ARBA00023136"/>
    </source>
</evidence>
<keyword evidence="7 12" id="KW-1133">Transmembrane helix</keyword>
<dbReference type="PANTHER" id="PTHR30341">
    <property type="entry name" value="SODIUM ION/PROTON ANTIPORTER NHAA-RELATED"/>
    <property type="match status" value="1"/>
</dbReference>
<evidence type="ECO:0000256" key="6">
    <source>
        <dbReference type="ARBA" id="ARBA00022692"/>
    </source>
</evidence>
<sequence length="639" mass="68282">MSQAHTPVPADDRPMTGTTACTAAARSPLRTFLRTETGSAAVLLAAAAAALVWANVSPGGYESFWHTHVSLSAGRTGVSLTLREWVNSGLMTLFFFVVGLEARREFDIGELRERRRLALSAIAGVSGMAVPVAIYLALNAGHASAQGWGAAMSTDTAFALGFLAVFGSRLPGGLRVFVLGVAVADDFLALAVIAFAYSSTLYVPALLTALGVLAVLLAMRAAGVRISAVYLLPAVALWGALLRSGVDPVVSGLVMGLLTYAHPAQRHALERASRLFRRYREQPTPELERTLRRGLASTLSPNERLQRMFHPWTSHVIVPLFALANAGLTVSAARLADAFTSPVTLGILLGLVLGKPIGIVGSTWLASRLSRGRLRPPIGWGAIVAGGGLAGVGFTVSLLIATLAFRGARLEEAKIGILSAVLCSFLVTWLVTRVLALLPPRRRARALLGTGDVIVDLSEPVDVARDHIRGPLDAPVTLVEYGDYECPYCGLAEPVVRELLAEFGDDVRYVWRHLPLTDVHPSAQLAAEAAEAAARQGRYWEMHDILISHQGDLRAKDLLRYAAQVGLDMERFRRDLRDRAGAERVAEDVESADLSDVSGTPTFFVNGRRHHGAYDIGTLSAAVRTARERAALAGASPRG</sequence>
<dbReference type="GO" id="GO:0005886">
    <property type="term" value="C:plasma membrane"/>
    <property type="evidence" value="ECO:0007669"/>
    <property type="project" value="UniProtKB-SubCell"/>
</dbReference>
<evidence type="ECO:0000259" key="13">
    <source>
        <dbReference type="PROSITE" id="PS51352"/>
    </source>
</evidence>
<dbReference type="InterPro" id="IPR036249">
    <property type="entry name" value="Thioredoxin-like_sf"/>
</dbReference>
<feature type="transmembrane region" description="Helical" evidence="12">
    <location>
        <begin position="312"/>
        <end position="333"/>
    </location>
</feature>
<dbReference type="InterPro" id="IPR012336">
    <property type="entry name" value="Thioredoxin-like_fold"/>
</dbReference>
<dbReference type="PANTHER" id="PTHR30341:SF0">
    <property type="entry name" value="NA(+)_H(+) ANTIPORTER NHAA"/>
    <property type="match status" value="1"/>
</dbReference>
<comment type="similarity">
    <text evidence="2">In the N-terminal section; belongs to the NhaA Na(+)/H(+) (TC 2.A.33) antiporter family.</text>
</comment>
<comment type="function">
    <text evidence="12">Na(+)/H(+) antiporter that extrudes sodium in exchange for external protons.</text>
</comment>
<evidence type="ECO:0000256" key="5">
    <source>
        <dbReference type="ARBA" id="ARBA00022475"/>
    </source>
</evidence>
<evidence type="ECO:0000256" key="1">
    <source>
        <dbReference type="ARBA" id="ARBA00004429"/>
    </source>
</evidence>
<keyword evidence="15" id="KW-1185">Reference proteome</keyword>
<feature type="transmembrane region" description="Helical" evidence="12">
    <location>
        <begin position="378"/>
        <end position="405"/>
    </location>
</feature>
<feature type="transmembrane region" description="Helical" evidence="12">
    <location>
        <begin position="37"/>
        <end position="56"/>
    </location>
</feature>
<keyword evidence="9 12" id="KW-0406">Ion transport</keyword>
<dbReference type="InterPro" id="IPR004670">
    <property type="entry name" value="NhaA"/>
</dbReference>
<keyword evidence="11 12" id="KW-0739">Sodium transport</keyword>
<organism evidence="14 15">
    <name type="scientific">Streptomyces naganishii JCM 4654</name>
    <dbReference type="NCBI Taxonomy" id="1306179"/>
    <lineage>
        <taxon>Bacteria</taxon>
        <taxon>Bacillati</taxon>
        <taxon>Actinomycetota</taxon>
        <taxon>Actinomycetes</taxon>
        <taxon>Kitasatosporales</taxon>
        <taxon>Streptomycetaceae</taxon>
        <taxon>Streptomyces</taxon>
    </lineage>
</organism>
<proteinExistence type="inferred from homology"/>
<keyword evidence="6 12" id="KW-0812">Transmembrane</keyword>
<evidence type="ECO:0000256" key="9">
    <source>
        <dbReference type="ARBA" id="ARBA00023065"/>
    </source>
</evidence>
<dbReference type="Pfam" id="PF13462">
    <property type="entry name" value="Thioredoxin_4"/>
    <property type="match status" value="1"/>
</dbReference>
<evidence type="ECO:0000256" key="11">
    <source>
        <dbReference type="ARBA" id="ARBA00023201"/>
    </source>
</evidence>
<keyword evidence="3 12" id="KW-0813">Transport</keyword>
<evidence type="ECO:0000256" key="4">
    <source>
        <dbReference type="ARBA" id="ARBA00022449"/>
    </source>
</evidence>
<dbReference type="Pfam" id="PF06965">
    <property type="entry name" value="Na_H_antiport_1"/>
    <property type="match status" value="1"/>
</dbReference>
<feature type="transmembrane region" description="Helical" evidence="12">
    <location>
        <begin position="417"/>
        <end position="438"/>
    </location>
</feature>
<feature type="domain" description="Thioredoxin" evidence="13">
    <location>
        <begin position="432"/>
        <end position="628"/>
    </location>
</feature>
<evidence type="ECO:0000256" key="3">
    <source>
        <dbReference type="ARBA" id="ARBA00022448"/>
    </source>
</evidence>
<feature type="transmembrane region" description="Helical" evidence="12">
    <location>
        <begin position="150"/>
        <end position="167"/>
    </location>
</feature>